<sequence length="267" mass="28128">MTESSSQRTVSTEEIPDKQPCFVNAITSAIPAGILGWFFGLVPSMVRNRSLSLTKTWLSDAALSGQNLAKFSATYALSHCILTRVRQIDDAINRGAAGCATGLVIGFSGGPAAALQSCVGIGLISSILDLGGGSSEQAALASSSPSWRRRSCCAGCASSSNPSCQSQASAHSHGELTREVGHAHDHHDHLHDHHELVHGQDGKGLLHSAALHQEHSLQKMLQRYGTEALSVDLIGMKQQLALPPVMWLGSVCALGSTASCNYFDSMP</sequence>
<keyword evidence="2 6" id="KW-0812">Transmembrane</keyword>
<proteinExistence type="predicted"/>
<evidence type="ECO:0000313" key="8">
    <source>
        <dbReference type="Proteomes" id="UP000232323"/>
    </source>
</evidence>
<comment type="subcellular location">
    <subcellularLocation>
        <location evidence="1">Membrane</location>
        <topology evidence="1">Multi-pass membrane protein</topology>
    </subcellularLocation>
</comment>
<keyword evidence="8" id="KW-1185">Reference proteome</keyword>
<evidence type="ECO:0000256" key="6">
    <source>
        <dbReference type="SAM" id="Phobius"/>
    </source>
</evidence>
<name>A0A250XL48_9CHLO</name>
<dbReference type="GO" id="GO:0042721">
    <property type="term" value="C:TIM22 mitochondrial import inner membrane insertion complex"/>
    <property type="evidence" value="ECO:0007669"/>
    <property type="project" value="InterPro"/>
</dbReference>
<evidence type="ECO:0000256" key="5">
    <source>
        <dbReference type="SAM" id="MobiDB-lite"/>
    </source>
</evidence>
<dbReference type="PANTHER" id="PTHR14110">
    <property type="entry name" value="MITOCHONDRIAL IMPORT INNER MEMBRANE TRANSLOCASE SUBUNIT TIM22"/>
    <property type="match status" value="1"/>
</dbReference>
<keyword evidence="4 6" id="KW-0472">Membrane</keyword>
<evidence type="ECO:0000256" key="3">
    <source>
        <dbReference type="ARBA" id="ARBA00022989"/>
    </source>
</evidence>
<dbReference type="OrthoDB" id="1913277at2759"/>
<protein>
    <submittedName>
        <fullName evidence="7">Uncharacterized protein</fullName>
    </submittedName>
</protein>
<feature type="compositionally biased region" description="Basic and acidic residues" evidence="5">
    <location>
        <begin position="172"/>
        <end position="198"/>
    </location>
</feature>
<keyword evidence="3 6" id="KW-1133">Transmembrane helix</keyword>
<dbReference type="InterPro" id="IPR039175">
    <property type="entry name" value="TIM22"/>
</dbReference>
<gene>
    <name evidence="7" type="ORF">CEUSTIGMA_g11181.t1</name>
</gene>
<dbReference type="Pfam" id="PF02466">
    <property type="entry name" value="Tim17"/>
    <property type="match status" value="1"/>
</dbReference>
<evidence type="ECO:0000256" key="1">
    <source>
        <dbReference type="ARBA" id="ARBA00004141"/>
    </source>
</evidence>
<organism evidence="7 8">
    <name type="scientific">Chlamydomonas eustigma</name>
    <dbReference type="NCBI Taxonomy" id="1157962"/>
    <lineage>
        <taxon>Eukaryota</taxon>
        <taxon>Viridiplantae</taxon>
        <taxon>Chlorophyta</taxon>
        <taxon>core chlorophytes</taxon>
        <taxon>Chlorophyceae</taxon>
        <taxon>CS clade</taxon>
        <taxon>Chlamydomonadales</taxon>
        <taxon>Chlamydomonadaceae</taxon>
        <taxon>Chlamydomonas</taxon>
    </lineage>
</organism>
<evidence type="ECO:0000256" key="2">
    <source>
        <dbReference type="ARBA" id="ARBA00022692"/>
    </source>
</evidence>
<feature type="region of interest" description="Disordered" evidence="5">
    <location>
        <begin position="160"/>
        <end position="198"/>
    </location>
</feature>
<dbReference type="AlphaFoldDB" id="A0A250XL48"/>
<dbReference type="STRING" id="1157962.A0A250XL48"/>
<dbReference type="EMBL" id="BEGY01000106">
    <property type="protein sequence ID" value="GAX83756.1"/>
    <property type="molecule type" value="Genomic_DNA"/>
</dbReference>
<evidence type="ECO:0000313" key="7">
    <source>
        <dbReference type="EMBL" id="GAX83756.1"/>
    </source>
</evidence>
<accession>A0A250XL48</accession>
<feature type="transmembrane region" description="Helical" evidence="6">
    <location>
        <begin position="21"/>
        <end position="42"/>
    </location>
</feature>
<reference evidence="7 8" key="1">
    <citation type="submission" date="2017-08" db="EMBL/GenBank/DDBJ databases">
        <title>Acidophilic green algal genome provides insights into adaptation to an acidic environment.</title>
        <authorList>
            <person name="Hirooka S."/>
            <person name="Hirose Y."/>
            <person name="Kanesaki Y."/>
            <person name="Higuchi S."/>
            <person name="Fujiwara T."/>
            <person name="Onuma R."/>
            <person name="Era A."/>
            <person name="Ohbayashi R."/>
            <person name="Uzuka A."/>
            <person name="Nozaki H."/>
            <person name="Yoshikawa H."/>
            <person name="Miyagishima S.Y."/>
        </authorList>
    </citation>
    <scope>NUCLEOTIDE SEQUENCE [LARGE SCALE GENOMIC DNA]</scope>
    <source>
        <strain evidence="7 8">NIES-2499</strain>
    </source>
</reference>
<evidence type="ECO:0000256" key="4">
    <source>
        <dbReference type="ARBA" id="ARBA00023136"/>
    </source>
</evidence>
<comment type="caution">
    <text evidence="7">The sequence shown here is derived from an EMBL/GenBank/DDBJ whole genome shotgun (WGS) entry which is preliminary data.</text>
</comment>
<dbReference type="GO" id="GO:0045039">
    <property type="term" value="P:protein insertion into mitochondrial inner membrane"/>
    <property type="evidence" value="ECO:0007669"/>
    <property type="project" value="InterPro"/>
</dbReference>
<feature type="compositionally biased region" description="Low complexity" evidence="5">
    <location>
        <begin position="160"/>
        <end position="170"/>
    </location>
</feature>
<dbReference type="Proteomes" id="UP000232323">
    <property type="component" value="Unassembled WGS sequence"/>
</dbReference>